<evidence type="ECO:0000313" key="3">
    <source>
        <dbReference type="EMBL" id="NJC40736.1"/>
    </source>
</evidence>
<dbReference type="RefSeq" id="WP_168045590.1">
    <property type="nucleotide sequence ID" value="NZ_JAATJM010000001.1"/>
</dbReference>
<protein>
    <submittedName>
        <fullName evidence="3">SAM-dependent methyltransferase</fullName>
    </submittedName>
</protein>
<dbReference type="Pfam" id="PF13649">
    <property type="entry name" value="Methyltransf_25"/>
    <property type="match status" value="1"/>
</dbReference>
<evidence type="ECO:0000259" key="2">
    <source>
        <dbReference type="Pfam" id="PF13649"/>
    </source>
</evidence>
<dbReference type="InterPro" id="IPR029063">
    <property type="entry name" value="SAM-dependent_MTases_sf"/>
</dbReference>
<dbReference type="GO" id="GO:0032259">
    <property type="term" value="P:methylation"/>
    <property type="evidence" value="ECO:0007669"/>
    <property type="project" value="UniProtKB-KW"/>
</dbReference>
<dbReference type="GO" id="GO:0008168">
    <property type="term" value="F:methyltransferase activity"/>
    <property type="evidence" value="ECO:0007669"/>
    <property type="project" value="UniProtKB-KW"/>
</dbReference>
<name>A0A7X5YIS6_9CAUL</name>
<dbReference type="Gene3D" id="3.40.50.150">
    <property type="entry name" value="Vaccinia Virus protein VP39"/>
    <property type="match status" value="1"/>
</dbReference>
<dbReference type="InterPro" id="IPR041698">
    <property type="entry name" value="Methyltransf_25"/>
</dbReference>
<dbReference type="PANTHER" id="PTHR43861">
    <property type="entry name" value="TRANS-ACONITATE 2-METHYLTRANSFERASE-RELATED"/>
    <property type="match status" value="1"/>
</dbReference>
<evidence type="ECO:0000313" key="4">
    <source>
        <dbReference type="Proteomes" id="UP000587415"/>
    </source>
</evidence>
<organism evidence="3 4">
    <name type="scientific">Brevundimonas alba</name>
    <dbReference type="NCBI Taxonomy" id="74314"/>
    <lineage>
        <taxon>Bacteria</taxon>
        <taxon>Pseudomonadati</taxon>
        <taxon>Pseudomonadota</taxon>
        <taxon>Alphaproteobacteria</taxon>
        <taxon>Caulobacterales</taxon>
        <taxon>Caulobacteraceae</taxon>
        <taxon>Brevundimonas</taxon>
    </lineage>
</organism>
<evidence type="ECO:0000256" key="1">
    <source>
        <dbReference type="ARBA" id="ARBA00022679"/>
    </source>
</evidence>
<dbReference type="SUPFAM" id="SSF53335">
    <property type="entry name" value="S-adenosyl-L-methionine-dependent methyltransferases"/>
    <property type="match status" value="1"/>
</dbReference>
<keyword evidence="1 3" id="KW-0808">Transferase</keyword>
<dbReference type="Proteomes" id="UP000587415">
    <property type="component" value="Unassembled WGS sequence"/>
</dbReference>
<sequence>MDGPADEVIDLYSRRALDWDADRGKALIEKPWLDAFLAEIPPEGSILDLGCGSGEPIARYLIEQGRRITGVDAAPGLIDLCRRRFPGHDWRVGDMRGLDLGRTFDGLIAWHSAFHLRPEDQSALFAVYARHVAPGGVLMFTSGTEEGEVVGAWRGEPLYHGSLSAAEYRRALDAAGFDLLQNRIDDAETGGATVWLARARLSV</sequence>
<comment type="caution">
    <text evidence="3">The sequence shown here is derived from an EMBL/GenBank/DDBJ whole genome shotgun (WGS) entry which is preliminary data.</text>
</comment>
<proteinExistence type="predicted"/>
<keyword evidence="4" id="KW-1185">Reference proteome</keyword>
<feature type="domain" description="Methyltransferase" evidence="2">
    <location>
        <begin position="46"/>
        <end position="136"/>
    </location>
</feature>
<dbReference type="EMBL" id="JAATJM010000001">
    <property type="protein sequence ID" value="NJC40736.1"/>
    <property type="molecule type" value="Genomic_DNA"/>
</dbReference>
<accession>A0A7X5YIS6</accession>
<gene>
    <name evidence="3" type="ORF">GGQ87_000994</name>
</gene>
<dbReference type="AlphaFoldDB" id="A0A7X5YIS6"/>
<keyword evidence="3" id="KW-0489">Methyltransferase</keyword>
<reference evidence="3 4" key="1">
    <citation type="submission" date="2020-03" db="EMBL/GenBank/DDBJ databases">
        <title>Genomic Encyclopedia of Type Strains, Phase IV (KMG-IV): sequencing the most valuable type-strain genomes for metagenomic binning, comparative biology and taxonomic classification.</title>
        <authorList>
            <person name="Goeker M."/>
        </authorList>
    </citation>
    <scope>NUCLEOTIDE SEQUENCE [LARGE SCALE GENOMIC DNA]</scope>
    <source>
        <strain evidence="3 4">DSM 4736</strain>
    </source>
</reference>
<dbReference type="CDD" id="cd02440">
    <property type="entry name" value="AdoMet_MTases"/>
    <property type="match status" value="1"/>
</dbReference>